<reference evidence="4" key="1">
    <citation type="submission" date="2016-10" db="EMBL/GenBank/DDBJ databases">
        <authorList>
            <person name="Varghese N."/>
            <person name="Submissions S."/>
        </authorList>
    </citation>
    <scope>NUCLEOTIDE SEQUENCE [LARGE SCALE GENOMIC DNA]</scope>
    <source>
        <strain evidence="4">DSM 20524</strain>
    </source>
</reference>
<name>A0A1H9TWE3_9CORY</name>
<sequence length="124" mass="12796">MYAPAEPYVHAAPASSGNRGLITDLVIGIIVLLIAVVGLVALNMGVFNRDGTSATSTVPENVTDTAEETTADGTTPRGIEPTASSTRPAATSEPERPRGSDYTSYSATTSATSEPFAQAVYNAF</sequence>
<dbReference type="AlphaFoldDB" id="A0A1H9TWE3"/>
<dbReference type="RefSeq" id="WP_092258702.1">
    <property type="nucleotide sequence ID" value="NZ_CP047199.1"/>
</dbReference>
<feature type="transmembrane region" description="Helical" evidence="2">
    <location>
        <begin position="20"/>
        <end position="42"/>
    </location>
</feature>
<proteinExistence type="predicted"/>
<organism evidence="3 4">
    <name type="scientific">Corynebacterium cystitidis DSM 20524</name>
    <dbReference type="NCBI Taxonomy" id="1121357"/>
    <lineage>
        <taxon>Bacteria</taxon>
        <taxon>Bacillati</taxon>
        <taxon>Actinomycetota</taxon>
        <taxon>Actinomycetes</taxon>
        <taxon>Mycobacteriales</taxon>
        <taxon>Corynebacteriaceae</taxon>
        <taxon>Corynebacterium</taxon>
    </lineage>
</organism>
<dbReference type="EMBL" id="FOGQ01000006">
    <property type="protein sequence ID" value="SES01446.1"/>
    <property type="molecule type" value="Genomic_DNA"/>
</dbReference>
<feature type="compositionally biased region" description="Polar residues" evidence="1">
    <location>
        <begin position="50"/>
        <end position="62"/>
    </location>
</feature>
<keyword evidence="2" id="KW-0472">Membrane</keyword>
<dbReference type="STRING" id="1121357.SAMN05661109_01588"/>
<evidence type="ECO:0000313" key="4">
    <source>
        <dbReference type="Proteomes" id="UP000198929"/>
    </source>
</evidence>
<evidence type="ECO:0000313" key="3">
    <source>
        <dbReference type="EMBL" id="SES01446.1"/>
    </source>
</evidence>
<accession>A0A1H9TWE3</accession>
<protein>
    <submittedName>
        <fullName evidence="3">Uncharacterized protein</fullName>
    </submittedName>
</protein>
<keyword evidence="4" id="KW-1185">Reference proteome</keyword>
<keyword evidence="2" id="KW-1133">Transmembrane helix</keyword>
<feature type="compositionally biased region" description="Low complexity" evidence="1">
    <location>
        <begin position="102"/>
        <end position="111"/>
    </location>
</feature>
<feature type="region of interest" description="Disordered" evidence="1">
    <location>
        <begin position="49"/>
        <end position="111"/>
    </location>
</feature>
<keyword evidence="2" id="KW-0812">Transmembrane</keyword>
<dbReference type="Proteomes" id="UP000198929">
    <property type="component" value="Unassembled WGS sequence"/>
</dbReference>
<evidence type="ECO:0000256" key="2">
    <source>
        <dbReference type="SAM" id="Phobius"/>
    </source>
</evidence>
<evidence type="ECO:0000256" key="1">
    <source>
        <dbReference type="SAM" id="MobiDB-lite"/>
    </source>
</evidence>
<gene>
    <name evidence="3" type="ORF">SAMN05661109_01588</name>
</gene>